<dbReference type="SUPFAM" id="SSF56801">
    <property type="entry name" value="Acetyl-CoA synthetase-like"/>
    <property type="match status" value="1"/>
</dbReference>
<protein>
    <recommendedName>
        <fullName evidence="7">Phenylacetyl-CoA ligase</fullName>
    </recommendedName>
</protein>
<dbReference type="InterPro" id="IPR042099">
    <property type="entry name" value="ANL_N_sf"/>
</dbReference>
<dbReference type="PANTHER" id="PTHR24096:SF149">
    <property type="entry name" value="AMP-BINDING DOMAIN-CONTAINING PROTEIN-RELATED"/>
    <property type="match status" value="1"/>
</dbReference>
<evidence type="ECO:0000313" key="6">
    <source>
        <dbReference type="Proteomes" id="UP000053617"/>
    </source>
</evidence>
<accession>A0A0D2ISU7</accession>
<reference evidence="5 6" key="1">
    <citation type="submission" date="2015-01" db="EMBL/GenBank/DDBJ databases">
        <title>The Genome Sequence of Rhinocladiella mackenzie CBS 650.93.</title>
        <authorList>
            <consortium name="The Broad Institute Genomics Platform"/>
            <person name="Cuomo C."/>
            <person name="de Hoog S."/>
            <person name="Gorbushina A."/>
            <person name="Stielow B."/>
            <person name="Teixiera M."/>
            <person name="Abouelleil A."/>
            <person name="Chapman S.B."/>
            <person name="Priest M."/>
            <person name="Young S.K."/>
            <person name="Wortman J."/>
            <person name="Nusbaum C."/>
            <person name="Birren B."/>
        </authorList>
    </citation>
    <scope>NUCLEOTIDE SEQUENCE [LARGE SCALE GENOMIC DNA]</scope>
    <source>
        <strain evidence="5 6">CBS 650.93</strain>
    </source>
</reference>
<dbReference type="CDD" id="cd05911">
    <property type="entry name" value="Firefly_Luc_like"/>
    <property type="match status" value="1"/>
</dbReference>
<dbReference type="InterPro" id="IPR025110">
    <property type="entry name" value="AMP-bd_C"/>
</dbReference>
<organism evidence="5 6">
    <name type="scientific">Rhinocladiella mackenziei CBS 650.93</name>
    <dbReference type="NCBI Taxonomy" id="1442369"/>
    <lineage>
        <taxon>Eukaryota</taxon>
        <taxon>Fungi</taxon>
        <taxon>Dikarya</taxon>
        <taxon>Ascomycota</taxon>
        <taxon>Pezizomycotina</taxon>
        <taxon>Eurotiomycetes</taxon>
        <taxon>Chaetothyriomycetidae</taxon>
        <taxon>Chaetothyriales</taxon>
        <taxon>Herpotrichiellaceae</taxon>
        <taxon>Rhinocladiella</taxon>
    </lineage>
</organism>
<dbReference type="PANTHER" id="PTHR24096">
    <property type="entry name" value="LONG-CHAIN-FATTY-ACID--COA LIGASE"/>
    <property type="match status" value="1"/>
</dbReference>
<name>A0A0D2ISU7_9EURO</name>
<dbReference type="Pfam" id="PF00501">
    <property type="entry name" value="AMP-binding"/>
    <property type="match status" value="1"/>
</dbReference>
<evidence type="ECO:0000259" key="4">
    <source>
        <dbReference type="Pfam" id="PF13193"/>
    </source>
</evidence>
<dbReference type="GeneID" id="25288188"/>
<evidence type="ECO:0000256" key="2">
    <source>
        <dbReference type="ARBA" id="ARBA00022598"/>
    </source>
</evidence>
<dbReference type="InterPro" id="IPR020845">
    <property type="entry name" value="AMP-binding_CS"/>
</dbReference>
<dbReference type="OrthoDB" id="6509636at2759"/>
<evidence type="ECO:0008006" key="7">
    <source>
        <dbReference type="Google" id="ProtNLM"/>
    </source>
</evidence>
<dbReference type="Gene3D" id="3.30.300.30">
    <property type="match status" value="1"/>
</dbReference>
<dbReference type="AlphaFoldDB" id="A0A0D2ISU7"/>
<keyword evidence="2" id="KW-0436">Ligase</keyword>
<evidence type="ECO:0000259" key="3">
    <source>
        <dbReference type="Pfam" id="PF00501"/>
    </source>
</evidence>
<comment type="similarity">
    <text evidence="1">Belongs to the ATP-dependent AMP-binding enzyme family.</text>
</comment>
<dbReference type="Proteomes" id="UP000053617">
    <property type="component" value="Unassembled WGS sequence"/>
</dbReference>
<dbReference type="InterPro" id="IPR000873">
    <property type="entry name" value="AMP-dep_synth/lig_dom"/>
</dbReference>
<feature type="domain" description="AMP-binding enzyme C-terminal" evidence="4">
    <location>
        <begin position="467"/>
        <end position="548"/>
    </location>
</feature>
<feature type="domain" description="AMP-dependent synthetase/ligase" evidence="3">
    <location>
        <begin position="28"/>
        <end position="417"/>
    </location>
</feature>
<gene>
    <name evidence="5" type="ORF">Z518_00117</name>
</gene>
<dbReference type="EMBL" id="KN847475">
    <property type="protein sequence ID" value="KIX09039.1"/>
    <property type="molecule type" value="Genomic_DNA"/>
</dbReference>
<sequence>MPLKSRYPDVQFRETDLFSFVFDRQHRPCPENKVIFQDASEPSLYHTFAQVRDRAVEFGLALRDRFQFSKHDVLALYSPNNIDVPCLVFGTLWAGGVVSPANPAYTVDELAYQLNDSGAKVLVSHISTISKAKVACAKVGIPEARILVIGNDHGERQGCLDWKSFQARTNALASQLTATHVTPKEDLAFLAYSSGTTGRPKGVMLTHFNVTANIQQVRDMEVVASDNSISVPGIPDAPSSGDKILACLPFFHIYGLTSMMINPLFTGVQCLVMEKFEIEAWCRAVQDHRVTVGYIVPPIVLLLCKHPAVEKYDLSSLRMTTSGAAPLTRELVEAAFKRKGVRVKQGYGLTETSPALFVTKWDDWNRRFGTTGELIPNVLAKICDPSEEGDFNMTHELPIGQTGELYVKGPNVFHGYHNNLTATAECLRDGWFRTGDIGHLNQEGFLTITDRAKELIKYKGFQVAPAELEGTLSDHHLVDDVAVIGVRLEDQETEAPRAYIVKKGGLRAVKPGDEEEIMQWLEKRVSNHKRLRGGIKFVESIPKSASGKILRRILKGDVKMETEERSNRENKL</sequence>
<keyword evidence="6" id="KW-1185">Reference proteome</keyword>
<dbReference type="Gene3D" id="3.40.50.12780">
    <property type="entry name" value="N-terminal domain of ligase-like"/>
    <property type="match status" value="1"/>
</dbReference>
<dbReference type="Pfam" id="PF13193">
    <property type="entry name" value="AMP-binding_C"/>
    <property type="match status" value="1"/>
</dbReference>
<dbReference type="STRING" id="1442369.A0A0D2ISU7"/>
<evidence type="ECO:0000313" key="5">
    <source>
        <dbReference type="EMBL" id="KIX09039.1"/>
    </source>
</evidence>
<proteinExistence type="inferred from homology"/>
<dbReference type="GO" id="GO:0016405">
    <property type="term" value="F:CoA-ligase activity"/>
    <property type="evidence" value="ECO:0007669"/>
    <property type="project" value="TreeGrafter"/>
</dbReference>
<dbReference type="HOGENOM" id="CLU_000022_59_2_1"/>
<dbReference type="VEuPathDB" id="FungiDB:Z518_00117"/>
<evidence type="ECO:0000256" key="1">
    <source>
        <dbReference type="ARBA" id="ARBA00006432"/>
    </source>
</evidence>
<dbReference type="RefSeq" id="XP_013276175.1">
    <property type="nucleotide sequence ID" value="XM_013420721.1"/>
</dbReference>
<dbReference type="PROSITE" id="PS00455">
    <property type="entry name" value="AMP_BINDING"/>
    <property type="match status" value="1"/>
</dbReference>
<dbReference type="InterPro" id="IPR045851">
    <property type="entry name" value="AMP-bd_C_sf"/>
</dbReference>